<dbReference type="SMART" id="SM00945">
    <property type="entry name" value="ProQ"/>
    <property type="match status" value="1"/>
</dbReference>
<feature type="region of interest" description="Disordered" evidence="4">
    <location>
        <begin position="102"/>
        <end position="129"/>
    </location>
</feature>
<dbReference type="PANTHER" id="PTHR38106">
    <property type="entry name" value="RNA CHAPERONE PROQ"/>
    <property type="match status" value="1"/>
</dbReference>
<evidence type="ECO:0000313" key="6">
    <source>
        <dbReference type="EMBL" id="MBC3810623.1"/>
    </source>
</evidence>
<proteinExistence type="predicted"/>
<keyword evidence="2" id="KW-0694">RNA-binding</keyword>
<keyword evidence="3" id="KW-0143">Chaperone</keyword>
<evidence type="ECO:0000256" key="2">
    <source>
        <dbReference type="ARBA" id="ARBA00022884"/>
    </source>
</evidence>
<name>A0ABR6XD40_9BURK</name>
<gene>
    <name evidence="6" type="ORF">H8K26_04150</name>
</gene>
<evidence type="ECO:0000313" key="7">
    <source>
        <dbReference type="Proteomes" id="UP000637632"/>
    </source>
</evidence>
<dbReference type="Gene3D" id="1.10.1710.10">
    <property type="entry name" value="ProQ/FinO domain"/>
    <property type="match status" value="1"/>
</dbReference>
<feature type="domain" description="ProQ/FinO" evidence="5">
    <location>
        <begin position="8"/>
        <end position="115"/>
    </location>
</feature>
<evidence type="ECO:0000256" key="3">
    <source>
        <dbReference type="ARBA" id="ARBA00023186"/>
    </source>
</evidence>
<evidence type="ECO:0000256" key="1">
    <source>
        <dbReference type="ARBA" id="ARBA00022490"/>
    </source>
</evidence>
<dbReference type="InterPro" id="IPR023529">
    <property type="entry name" value="ProQ"/>
</dbReference>
<sequence length="146" mass="16601">MNTKSKSIPVSDAQALLSTLKETFPVFLNHEPLAIGIDKQILARLPETPRKVLRMVLAYHTKSTRYLQKTIKATTRFDLDGNPAEPLEETHKTHAEEMLKERAKNNAERAKAEAKLKREQQAAAEEAEKLQKRAEKINQLAQKFAK</sequence>
<evidence type="ECO:0000259" key="5">
    <source>
        <dbReference type="SMART" id="SM00945"/>
    </source>
</evidence>
<dbReference type="Pfam" id="PF04352">
    <property type="entry name" value="ProQ"/>
    <property type="match status" value="1"/>
</dbReference>
<evidence type="ECO:0000256" key="4">
    <source>
        <dbReference type="SAM" id="MobiDB-lite"/>
    </source>
</evidence>
<organism evidence="6 7">
    <name type="scientific">Undibacterium aquatile</name>
    <dbReference type="NCBI Taxonomy" id="1537398"/>
    <lineage>
        <taxon>Bacteria</taxon>
        <taxon>Pseudomonadati</taxon>
        <taxon>Pseudomonadota</taxon>
        <taxon>Betaproteobacteria</taxon>
        <taxon>Burkholderiales</taxon>
        <taxon>Oxalobacteraceae</taxon>
        <taxon>Undibacterium</taxon>
    </lineage>
</organism>
<keyword evidence="7" id="KW-1185">Reference proteome</keyword>
<accession>A0ABR6XD40</accession>
<dbReference type="SUPFAM" id="SSF48657">
    <property type="entry name" value="FinO-like"/>
    <property type="match status" value="1"/>
</dbReference>
<protein>
    <submittedName>
        <fullName evidence="6">Osmoprotectant transporter activator</fullName>
    </submittedName>
</protein>
<dbReference type="EMBL" id="JACOFT010000001">
    <property type="protein sequence ID" value="MBC3810623.1"/>
    <property type="molecule type" value="Genomic_DNA"/>
</dbReference>
<dbReference type="Proteomes" id="UP000637632">
    <property type="component" value="Unassembled WGS sequence"/>
</dbReference>
<reference evidence="6 7" key="1">
    <citation type="submission" date="2020-08" db="EMBL/GenBank/DDBJ databases">
        <title>Novel species isolated from subtropical streams in China.</title>
        <authorList>
            <person name="Lu H."/>
        </authorList>
    </citation>
    <scope>NUCLEOTIDE SEQUENCE [LARGE SCALE GENOMIC DNA]</scope>
    <source>
        <strain evidence="6 7">CCTCC AB 2015119</strain>
    </source>
</reference>
<keyword evidence="1" id="KW-0963">Cytoplasm</keyword>
<dbReference type="RefSeq" id="WP_186884912.1">
    <property type="nucleotide sequence ID" value="NZ_JACOFT010000001.1"/>
</dbReference>
<dbReference type="InterPro" id="IPR016103">
    <property type="entry name" value="ProQ/FinO"/>
</dbReference>
<dbReference type="PANTHER" id="PTHR38106:SF1">
    <property type="entry name" value="RNA CHAPERONE PROQ"/>
    <property type="match status" value="1"/>
</dbReference>
<comment type="caution">
    <text evidence="6">The sequence shown here is derived from an EMBL/GenBank/DDBJ whole genome shotgun (WGS) entry which is preliminary data.</text>
</comment>
<dbReference type="InterPro" id="IPR036442">
    <property type="entry name" value="ProQ/FinO_sf"/>
</dbReference>